<organism evidence="2">
    <name type="scientific">Arion vulgaris</name>
    <dbReference type="NCBI Taxonomy" id="1028688"/>
    <lineage>
        <taxon>Eukaryota</taxon>
        <taxon>Metazoa</taxon>
        <taxon>Spiralia</taxon>
        <taxon>Lophotrochozoa</taxon>
        <taxon>Mollusca</taxon>
        <taxon>Gastropoda</taxon>
        <taxon>Heterobranchia</taxon>
        <taxon>Euthyneura</taxon>
        <taxon>Panpulmonata</taxon>
        <taxon>Eupulmonata</taxon>
        <taxon>Stylommatophora</taxon>
        <taxon>Helicina</taxon>
        <taxon>Arionoidea</taxon>
        <taxon>Arionidae</taxon>
        <taxon>Arion</taxon>
    </lineage>
</organism>
<evidence type="ECO:0000256" key="1">
    <source>
        <dbReference type="SAM" id="MobiDB-lite"/>
    </source>
</evidence>
<reference evidence="2" key="1">
    <citation type="submission" date="2014-12" db="EMBL/GenBank/DDBJ databases">
        <title>Insight into the proteome of Arion vulgaris.</title>
        <authorList>
            <person name="Aradska J."/>
            <person name="Bulat T."/>
            <person name="Smidak R."/>
            <person name="Sarate P."/>
            <person name="Gangsoo J."/>
            <person name="Sialana F."/>
            <person name="Bilban M."/>
            <person name="Lubec G."/>
        </authorList>
    </citation>
    <scope>NUCLEOTIDE SEQUENCE</scope>
    <source>
        <tissue evidence="2">Skin</tissue>
    </source>
</reference>
<feature type="compositionally biased region" description="Basic and acidic residues" evidence="1">
    <location>
        <begin position="216"/>
        <end position="227"/>
    </location>
</feature>
<feature type="non-terminal residue" evidence="2">
    <location>
        <position position="227"/>
    </location>
</feature>
<protein>
    <submittedName>
        <fullName evidence="2">Uncharacterized protein</fullName>
    </submittedName>
</protein>
<feature type="region of interest" description="Disordered" evidence="1">
    <location>
        <begin position="196"/>
        <end position="227"/>
    </location>
</feature>
<accession>A0A0B6YT80</accession>
<dbReference type="EMBL" id="HACG01012101">
    <property type="protein sequence ID" value="CEK58966.1"/>
    <property type="molecule type" value="Transcribed_RNA"/>
</dbReference>
<feature type="compositionally biased region" description="Polar residues" evidence="1">
    <location>
        <begin position="196"/>
        <end position="207"/>
    </location>
</feature>
<proteinExistence type="predicted"/>
<dbReference type="AlphaFoldDB" id="A0A0B6YT80"/>
<feature type="region of interest" description="Disordered" evidence="1">
    <location>
        <begin position="1"/>
        <end position="20"/>
    </location>
</feature>
<name>A0A0B6YT80_9EUPU</name>
<sequence>CYASDSKSPRHHQSRSSMTDSNFNKIIAGSKTLYIDRLSQGSTNSFAEDYRYTGHRGSSGFICGTDVVNCVNITTAPSVAKNISVSSSNQIPSKPPTSSAELPRFQNNTRVYCAGTAMTSTGSKSAYPPPSSGNASLKYQLHSSCSSPEPCYCQNCIYDSNYEDAASQPGLELGLKARMGKSWNGVGPVRFISNTSSGYNSDLSSGEPSPPPDYRTVLKDVTETDIR</sequence>
<gene>
    <name evidence="2" type="primary">ORF34730</name>
</gene>
<feature type="non-terminal residue" evidence="2">
    <location>
        <position position="1"/>
    </location>
</feature>
<evidence type="ECO:0000313" key="2">
    <source>
        <dbReference type="EMBL" id="CEK58966.1"/>
    </source>
</evidence>